<name>A0A1F5YKY7_9BACT</name>
<dbReference type="SUPFAM" id="SSF51905">
    <property type="entry name" value="FAD/NAD(P)-binding domain"/>
    <property type="match status" value="1"/>
</dbReference>
<dbReference type="Proteomes" id="UP000179129">
    <property type="component" value="Unassembled WGS sequence"/>
</dbReference>
<reference evidence="1 2" key="1">
    <citation type="journal article" date="2016" name="Nat. Commun.">
        <title>Thousands of microbial genomes shed light on interconnected biogeochemical processes in an aquifer system.</title>
        <authorList>
            <person name="Anantharaman K."/>
            <person name="Brown C.T."/>
            <person name="Hug L.A."/>
            <person name="Sharon I."/>
            <person name="Castelle C.J."/>
            <person name="Probst A.J."/>
            <person name="Thomas B.C."/>
            <person name="Singh A."/>
            <person name="Wilkins M.J."/>
            <person name="Karaoz U."/>
            <person name="Brodie E.L."/>
            <person name="Williams K.H."/>
            <person name="Hubbard S.S."/>
            <person name="Banfield J.F."/>
        </authorList>
    </citation>
    <scope>NUCLEOTIDE SEQUENCE [LARGE SCALE GENOMIC DNA]</scope>
</reference>
<dbReference type="EMBL" id="MFIX01000238">
    <property type="protein sequence ID" value="OGG00868.1"/>
    <property type="molecule type" value="Genomic_DNA"/>
</dbReference>
<sequence length="356" mass="39438">MREFENPVIQAGLLFFNGLREVDLRCKGMGYHIPLLLASAKKAQICAGGSAALARALVSAVESSGGTFLCNVTPQKILVENGRAAGVQTTDGRIFQARHFVASGLDPHQTFLELLEPASLPAGWRERAEKFRYNLIAPLFALNLNLREPPRYRAAASAPELDRALMVILGLEHFSQYPEIVRCHEQGKIPRTVMWGSCPTVFDPSQAPRGRHTAFMWEKLPYRLHGRPASWERKQEAHGRRMLKLWEKYAPNLESGVISSFTRSPLDVERSFPNMRFGDLLIGSFSEGQIGFNRPFPGAGNYRVKPDGLYLCGSCCHPGGNITGLPGYNCAQVLLADLGLKADWAPEPLEIQLGRL</sequence>
<dbReference type="PANTHER" id="PTHR10668">
    <property type="entry name" value="PHYTOENE DEHYDROGENASE"/>
    <property type="match status" value="1"/>
</dbReference>
<dbReference type="InterPro" id="IPR036188">
    <property type="entry name" value="FAD/NAD-bd_sf"/>
</dbReference>
<accession>A0A1F5YKY7</accession>
<protein>
    <recommendedName>
        <fullName evidence="3">Amine oxidase domain-containing protein</fullName>
    </recommendedName>
</protein>
<organism evidence="1 2">
    <name type="scientific">Candidatus Glassbacteria bacterium RIFCSPLOWO2_12_FULL_58_11</name>
    <dbReference type="NCBI Taxonomy" id="1817867"/>
    <lineage>
        <taxon>Bacteria</taxon>
        <taxon>Candidatus Glassiibacteriota</taxon>
    </lineage>
</organism>
<comment type="caution">
    <text evidence="1">The sequence shown here is derived from an EMBL/GenBank/DDBJ whole genome shotgun (WGS) entry which is preliminary data.</text>
</comment>
<dbReference type="PANTHER" id="PTHR10668:SF103">
    <property type="entry name" value="PYRIDINE NUCLEOTIDE-DISULFIDE OXIDOREDUCTASE DOMAIN-CONTAINING PROTEIN 2"/>
    <property type="match status" value="1"/>
</dbReference>
<proteinExistence type="predicted"/>
<evidence type="ECO:0000313" key="2">
    <source>
        <dbReference type="Proteomes" id="UP000179129"/>
    </source>
</evidence>
<evidence type="ECO:0000313" key="1">
    <source>
        <dbReference type="EMBL" id="OGG00868.1"/>
    </source>
</evidence>
<dbReference type="Gene3D" id="3.50.50.60">
    <property type="entry name" value="FAD/NAD(P)-binding domain"/>
    <property type="match status" value="1"/>
</dbReference>
<dbReference type="STRING" id="1817867.A3F83_01440"/>
<gene>
    <name evidence="1" type="ORF">A3F83_01440</name>
</gene>
<evidence type="ECO:0008006" key="3">
    <source>
        <dbReference type="Google" id="ProtNLM"/>
    </source>
</evidence>
<dbReference type="AlphaFoldDB" id="A0A1F5YKY7"/>